<accession>A0ABW1R0K5</accession>
<dbReference type="InterPro" id="IPR017972">
    <property type="entry name" value="Cyt_P450_CS"/>
</dbReference>
<keyword evidence="2" id="KW-0479">Metal-binding</keyword>
<keyword evidence="2" id="KW-0349">Heme</keyword>
<dbReference type="InterPro" id="IPR036396">
    <property type="entry name" value="Cyt_P450_sf"/>
</dbReference>
<dbReference type="Proteomes" id="UP001596098">
    <property type="component" value="Unassembled WGS sequence"/>
</dbReference>
<gene>
    <name evidence="3" type="ORF">ACFPWU_13870</name>
</gene>
<keyword evidence="2" id="KW-0503">Monooxygenase</keyword>
<name>A0ABW1R0K5_9ACTN</name>
<organism evidence="3 4">
    <name type="scientific">Nocardioides yefusunii</name>
    <dbReference type="NCBI Taxonomy" id="2500546"/>
    <lineage>
        <taxon>Bacteria</taxon>
        <taxon>Bacillati</taxon>
        <taxon>Actinomycetota</taxon>
        <taxon>Actinomycetes</taxon>
        <taxon>Propionibacteriales</taxon>
        <taxon>Nocardioidaceae</taxon>
        <taxon>Nocardioides</taxon>
    </lineage>
</organism>
<proteinExistence type="inferred from homology"/>
<comment type="caution">
    <text evidence="3">The sequence shown here is derived from an EMBL/GenBank/DDBJ whole genome shotgun (WGS) entry which is preliminary data.</text>
</comment>
<dbReference type="Pfam" id="PF00067">
    <property type="entry name" value="p450"/>
    <property type="match status" value="1"/>
</dbReference>
<dbReference type="InterPro" id="IPR002397">
    <property type="entry name" value="Cyt_P450_B"/>
</dbReference>
<dbReference type="PROSITE" id="PS00086">
    <property type="entry name" value="CYTOCHROME_P450"/>
    <property type="match status" value="1"/>
</dbReference>
<keyword evidence="4" id="KW-1185">Reference proteome</keyword>
<comment type="similarity">
    <text evidence="1 2">Belongs to the cytochrome P450 family.</text>
</comment>
<keyword evidence="2" id="KW-0560">Oxidoreductase</keyword>
<evidence type="ECO:0000313" key="3">
    <source>
        <dbReference type="EMBL" id="MFC6154752.1"/>
    </source>
</evidence>
<dbReference type="InterPro" id="IPR001128">
    <property type="entry name" value="Cyt_P450"/>
</dbReference>
<evidence type="ECO:0000256" key="1">
    <source>
        <dbReference type="ARBA" id="ARBA00010617"/>
    </source>
</evidence>
<dbReference type="PRINTS" id="PR00385">
    <property type="entry name" value="P450"/>
</dbReference>
<sequence length="433" mass="47379">MSDLLHWATKHGVTRGVLGIAARRGNLQAQLMTLRPDRADDLRRIVAQMRDAGPVYVSPIGRVVTSHAGVKQVLSDDSFTTNRPQPPGFLGDLARRTTPPSIHPLERPSLLATNAPEHTRYRRLVTGVFTVRAVERLRQCTEAMAHDLLDELESVAARPVDLVERYCAPLPVNVIAEILGVPDEFRDDVLRFGTGAAPSLDMGITYRQHRQVEASLLAFEDWLDDHLAMLRRSPGADLMSQLVAATDDEGPLGERELKATAGLVLAAGFETTVNLLGNATHLLHDHAAQRAEVIGDGAVSGPGSWLNVVEEALRFDPPVLLTGRKATRGTEVDGSPVRAGETIATVLWAANRDPLVFENPDAFDVTRANAREHIAFSSGRHHCLGAALARMEGEVALRALHERFPDLKVLPGARRRSTRILRGYRTLPVLLRP</sequence>
<reference evidence="4" key="1">
    <citation type="journal article" date="2019" name="Int. J. Syst. Evol. Microbiol.">
        <title>The Global Catalogue of Microorganisms (GCM) 10K type strain sequencing project: providing services to taxonomists for standard genome sequencing and annotation.</title>
        <authorList>
            <consortium name="The Broad Institute Genomics Platform"/>
            <consortium name="The Broad Institute Genome Sequencing Center for Infectious Disease"/>
            <person name="Wu L."/>
            <person name="Ma J."/>
        </authorList>
    </citation>
    <scope>NUCLEOTIDE SEQUENCE [LARGE SCALE GENOMIC DNA]</scope>
    <source>
        <strain evidence="4">DFY28</strain>
    </source>
</reference>
<dbReference type="PANTHER" id="PTHR46696:SF4">
    <property type="entry name" value="BIOTIN BIOSYNTHESIS CYTOCHROME P450"/>
    <property type="match status" value="1"/>
</dbReference>
<dbReference type="CDD" id="cd20625">
    <property type="entry name" value="CYP164-like"/>
    <property type="match status" value="1"/>
</dbReference>
<keyword evidence="2" id="KW-0408">Iron</keyword>
<dbReference type="PRINTS" id="PR00359">
    <property type="entry name" value="BP450"/>
</dbReference>
<dbReference type="Gene3D" id="1.10.630.10">
    <property type="entry name" value="Cytochrome P450"/>
    <property type="match status" value="1"/>
</dbReference>
<dbReference type="PANTHER" id="PTHR46696">
    <property type="entry name" value="P450, PUTATIVE (EUROFUNG)-RELATED"/>
    <property type="match status" value="1"/>
</dbReference>
<evidence type="ECO:0000313" key="4">
    <source>
        <dbReference type="Proteomes" id="UP001596098"/>
    </source>
</evidence>
<dbReference type="RefSeq" id="WP_128219198.1">
    <property type="nucleotide sequence ID" value="NZ_CP034929.1"/>
</dbReference>
<evidence type="ECO:0000256" key="2">
    <source>
        <dbReference type="RuleBase" id="RU000461"/>
    </source>
</evidence>
<protein>
    <submittedName>
        <fullName evidence="3">Cytochrome P450</fullName>
    </submittedName>
</protein>
<dbReference type="SUPFAM" id="SSF48264">
    <property type="entry name" value="Cytochrome P450"/>
    <property type="match status" value="1"/>
</dbReference>
<dbReference type="EMBL" id="JBHSQI010000009">
    <property type="protein sequence ID" value="MFC6154752.1"/>
    <property type="molecule type" value="Genomic_DNA"/>
</dbReference>